<protein>
    <recommendedName>
        <fullName evidence="4">DUF4349 domain-containing protein</fullName>
    </recommendedName>
</protein>
<evidence type="ECO:0000256" key="1">
    <source>
        <dbReference type="SAM" id="Coils"/>
    </source>
</evidence>
<evidence type="ECO:0000256" key="3">
    <source>
        <dbReference type="SAM" id="Phobius"/>
    </source>
</evidence>
<dbReference type="Proteomes" id="UP001195483">
    <property type="component" value="Unassembled WGS sequence"/>
</dbReference>
<keyword evidence="1" id="KW-0175">Coiled coil</keyword>
<keyword evidence="6" id="KW-1185">Reference proteome</keyword>
<reference evidence="5" key="2">
    <citation type="journal article" date="2021" name="Genome Biol. Evol.">
        <title>Developing a high-quality reference genome for a parasitic bivalve with doubly uniparental inheritance (Bivalvia: Unionida).</title>
        <authorList>
            <person name="Smith C.H."/>
        </authorList>
    </citation>
    <scope>NUCLEOTIDE SEQUENCE</scope>
    <source>
        <strain evidence="5">CHS0354</strain>
        <tissue evidence="5">Mantle</tissue>
    </source>
</reference>
<keyword evidence="3" id="KW-0472">Membrane</keyword>
<feature type="domain" description="DUF4349" evidence="4">
    <location>
        <begin position="116"/>
        <end position="315"/>
    </location>
</feature>
<dbReference type="AlphaFoldDB" id="A0AAE0S2U3"/>
<evidence type="ECO:0000313" key="6">
    <source>
        <dbReference type="Proteomes" id="UP001195483"/>
    </source>
</evidence>
<dbReference type="InterPro" id="IPR025645">
    <property type="entry name" value="DUF4349"/>
</dbReference>
<feature type="transmembrane region" description="Helical" evidence="3">
    <location>
        <begin position="12"/>
        <end position="36"/>
    </location>
</feature>
<name>A0AAE0S2U3_9BIVA</name>
<feature type="transmembrane region" description="Helical" evidence="3">
    <location>
        <begin position="291"/>
        <end position="316"/>
    </location>
</feature>
<organism evidence="5 6">
    <name type="scientific">Potamilus streckersoni</name>
    <dbReference type="NCBI Taxonomy" id="2493646"/>
    <lineage>
        <taxon>Eukaryota</taxon>
        <taxon>Metazoa</taxon>
        <taxon>Spiralia</taxon>
        <taxon>Lophotrochozoa</taxon>
        <taxon>Mollusca</taxon>
        <taxon>Bivalvia</taxon>
        <taxon>Autobranchia</taxon>
        <taxon>Heteroconchia</taxon>
        <taxon>Palaeoheterodonta</taxon>
        <taxon>Unionida</taxon>
        <taxon>Unionoidea</taxon>
        <taxon>Unionidae</taxon>
        <taxon>Ambleminae</taxon>
        <taxon>Lampsilini</taxon>
        <taxon>Potamilus</taxon>
    </lineage>
</organism>
<evidence type="ECO:0000313" key="5">
    <source>
        <dbReference type="EMBL" id="KAK3584276.1"/>
    </source>
</evidence>
<reference evidence="5" key="3">
    <citation type="submission" date="2023-05" db="EMBL/GenBank/DDBJ databases">
        <authorList>
            <person name="Smith C.H."/>
        </authorList>
    </citation>
    <scope>NUCLEOTIDE SEQUENCE</scope>
    <source>
        <strain evidence="5">CHS0354</strain>
        <tissue evidence="5">Mantle</tissue>
    </source>
</reference>
<sequence>MPGIQIQQPARVSCPLVLMRLYVIIIAVCSLFPLAACNQREGFGLPAQDAPPSVEVIGKGQSGKDESYFAASESAGQPATLSNMSSEPSVQSRSANSQVTAPDMSAVPPAVSADKQKIIRTGDLSLKTADVNTSKIFIDTLLFKLGGYYESENLHSDDRFIFYDLRVRVPLIHFDTLLAGLEGSGNEITSKNIRAQDVTEEFVDIETRINTKREYLSRFRELLVRAKTVKDILEIEQQIRVLQEEIENREGRLNYLKDQVNFSTLQPEPEDSFGEEVKKSLAAGWTSLVNLLLWLISVWHLLLLLIAGGTVLLIWIRRRTPGSVSRLRKK</sequence>
<proteinExistence type="predicted"/>
<evidence type="ECO:0000259" key="4">
    <source>
        <dbReference type="Pfam" id="PF14257"/>
    </source>
</evidence>
<keyword evidence="3" id="KW-0812">Transmembrane</keyword>
<dbReference type="Pfam" id="PF14257">
    <property type="entry name" value="DUF4349"/>
    <property type="match status" value="1"/>
</dbReference>
<accession>A0AAE0S2U3</accession>
<gene>
    <name evidence="5" type="ORF">CHS0354_035357</name>
</gene>
<comment type="caution">
    <text evidence="5">The sequence shown here is derived from an EMBL/GenBank/DDBJ whole genome shotgun (WGS) entry which is preliminary data.</text>
</comment>
<dbReference type="EMBL" id="JAEAOA010002069">
    <property type="protein sequence ID" value="KAK3584276.1"/>
    <property type="molecule type" value="Genomic_DNA"/>
</dbReference>
<reference evidence="5" key="1">
    <citation type="journal article" date="2021" name="Genome Biol. Evol.">
        <title>A High-Quality Reference Genome for a Parasitic Bivalve with Doubly Uniparental Inheritance (Bivalvia: Unionida).</title>
        <authorList>
            <person name="Smith C.H."/>
        </authorList>
    </citation>
    <scope>NUCLEOTIDE SEQUENCE</scope>
    <source>
        <strain evidence="5">CHS0354</strain>
    </source>
</reference>
<feature type="coiled-coil region" evidence="1">
    <location>
        <begin position="225"/>
        <end position="259"/>
    </location>
</feature>
<evidence type="ECO:0000256" key="2">
    <source>
        <dbReference type="SAM" id="MobiDB-lite"/>
    </source>
</evidence>
<feature type="compositionally biased region" description="Polar residues" evidence="2">
    <location>
        <begin position="78"/>
        <end position="100"/>
    </location>
</feature>
<feature type="region of interest" description="Disordered" evidence="2">
    <location>
        <begin position="78"/>
        <end position="106"/>
    </location>
</feature>
<keyword evidence="3" id="KW-1133">Transmembrane helix</keyword>